<evidence type="ECO:0000313" key="2">
    <source>
        <dbReference type="Proteomes" id="UP000318681"/>
    </source>
</evidence>
<dbReference type="OrthoDB" id="7508156at2"/>
<accession>A0A558R704</accession>
<dbReference type="EMBL" id="VNIM01000023">
    <property type="protein sequence ID" value="TVV75157.1"/>
    <property type="molecule type" value="Genomic_DNA"/>
</dbReference>
<sequence>MHLPSPDSFCRHEIVPATRHLTTLEERVVMLARRDADRGAFEPSRSGFARLLTLLTGVEGPQPLADDRLETLRRFACFERRGDRRAQAAAADLIGFGFSPEALAGAAVIARA</sequence>
<proteinExistence type="predicted"/>
<protein>
    <submittedName>
        <fullName evidence="1">Uncharacterized protein</fullName>
    </submittedName>
</protein>
<keyword evidence="2" id="KW-1185">Reference proteome</keyword>
<dbReference type="Proteomes" id="UP000318681">
    <property type="component" value="Unassembled WGS sequence"/>
</dbReference>
<name>A0A558R704_9SPHN</name>
<comment type="caution">
    <text evidence="1">The sequence shown here is derived from an EMBL/GenBank/DDBJ whole genome shotgun (WGS) entry which is preliminary data.</text>
</comment>
<gene>
    <name evidence="1" type="ORF">FOY91_07670</name>
</gene>
<organism evidence="1 2">
    <name type="scientific">Alterirhizorhabdus solaris</name>
    <dbReference type="NCBI Taxonomy" id="2529389"/>
    <lineage>
        <taxon>Bacteria</taxon>
        <taxon>Pseudomonadati</taxon>
        <taxon>Pseudomonadota</taxon>
        <taxon>Alphaproteobacteria</taxon>
        <taxon>Sphingomonadales</taxon>
        <taxon>Rhizorhabdaceae</taxon>
        <taxon>Alterirhizorhabdus</taxon>
    </lineage>
</organism>
<dbReference type="RefSeq" id="WP_145149748.1">
    <property type="nucleotide sequence ID" value="NZ_VNIM01000023.1"/>
</dbReference>
<dbReference type="AlphaFoldDB" id="A0A558R704"/>
<reference evidence="1 2" key="1">
    <citation type="submission" date="2019-07" db="EMBL/GenBank/DDBJ databases">
        <title>Sphingomonas solaris sp. nov., isolated from a solar panel from Boston, Massachusetts.</title>
        <authorList>
            <person name="Tanner K."/>
            <person name="Pascual J."/>
            <person name="Mancuso C."/>
            <person name="Pereto J."/>
            <person name="Khalil A."/>
            <person name="Vilanova C."/>
        </authorList>
    </citation>
    <scope>NUCLEOTIDE SEQUENCE [LARGE SCALE GENOMIC DNA]</scope>
    <source>
        <strain evidence="1 2">R4DWN</strain>
    </source>
</reference>
<evidence type="ECO:0000313" key="1">
    <source>
        <dbReference type="EMBL" id="TVV75157.1"/>
    </source>
</evidence>